<feature type="transmembrane region" description="Helical" evidence="1">
    <location>
        <begin position="6"/>
        <end position="26"/>
    </location>
</feature>
<name>B8IJA9_METNO</name>
<keyword evidence="3" id="KW-1185">Reference proteome</keyword>
<dbReference type="HOGENOM" id="CLU_152361_1_0_5"/>
<feature type="transmembrane region" description="Helical" evidence="1">
    <location>
        <begin position="47"/>
        <end position="68"/>
    </location>
</feature>
<protein>
    <submittedName>
        <fullName evidence="2">Branched-chain amino acid transport</fullName>
    </submittedName>
</protein>
<evidence type="ECO:0000313" key="3">
    <source>
        <dbReference type="Proteomes" id="UP000008207"/>
    </source>
</evidence>
<keyword evidence="1" id="KW-0812">Transmembrane</keyword>
<dbReference type="RefSeq" id="WP_015927822.1">
    <property type="nucleotide sequence ID" value="NC_011894.1"/>
</dbReference>
<keyword evidence="1" id="KW-1133">Transmembrane helix</keyword>
<dbReference type="AlphaFoldDB" id="B8IJA9"/>
<dbReference type="Proteomes" id="UP000008207">
    <property type="component" value="Chromosome"/>
</dbReference>
<dbReference type="KEGG" id="mno:Mnod_1118"/>
<keyword evidence="1" id="KW-0472">Membrane</keyword>
<reference evidence="2 3" key="1">
    <citation type="submission" date="2009-01" db="EMBL/GenBank/DDBJ databases">
        <title>Complete sequence of chromosome of Methylobacterium nodulans ORS 2060.</title>
        <authorList>
            <consortium name="US DOE Joint Genome Institute"/>
            <person name="Lucas S."/>
            <person name="Copeland A."/>
            <person name="Lapidus A."/>
            <person name="Glavina del Rio T."/>
            <person name="Dalin E."/>
            <person name="Tice H."/>
            <person name="Bruce D."/>
            <person name="Goodwin L."/>
            <person name="Pitluck S."/>
            <person name="Sims D."/>
            <person name="Brettin T."/>
            <person name="Detter J.C."/>
            <person name="Han C."/>
            <person name="Larimer F."/>
            <person name="Land M."/>
            <person name="Hauser L."/>
            <person name="Kyrpides N."/>
            <person name="Ivanova N."/>
            <person name="Marx C.J."/>
            <person name="Richardson P."/>
        </authorList>
    </citation>
    <scope>NUCLEOTIDE SEQUENCE [LARGE SCALE GENOMIC DNA]</scope>
    <source>
        <strain evidence="3">LMG 21967 / CNCM I-2342 / ORS 2060</strain>
    </source>
</reference>
<dbReference type="InterPro" id="IPR008407">
    <property type="entry name" value="Brnchd-chn_aa_trnsp_AzlD"/>
</dbReference>
<organism evidence="2 3">
    <name type="scientific">Methylobacterium nodulans (strain LMG 21967 / CNCM I-2342 / ORS 2060)</name>
    <dbReference type="NCBI Taxonomy" id="460265"/>
    <lineage>
        <taxon>Bacteria</taxon>
        <taxon>Pseudomonadati</taxon>
        <taxon>Pseudomonadota</taxon>
        <taxon>Alphaproteobacteria</taxon>
        <taxon>Hyphomicrobiales</taxon>
        <taxon>Methylobacteriaceae</taxon>
        <taxon>Methylobacterium</taxon>
    </lineage>
</organism>
<gene>
    <name evidence="2" type="ordered locus">Mnod_1118</name>
</gene>
<dbReference type="EMBL" id="CP001349">
    <property type="protein sequence ID" value="ACL56124.1"/>
    <property type="molecule type" value="Genomic_DNA"/>
</dbReference>
<dbReference type="STRING" id="460265.Mnod_1118"/>
<sequence length="106" mass="10344">MIRDLLAGPAGSALAILALAAVTYLCRASGVLMMSRVRLTPRVERALRALPGSIVMATALPTGLAAGAPGVAGLATAAAVMALTRIELAAIAAGLAVVAAGRALGL</sequence>
<dbReference type="Pfam" id="PF05437">
    <property type="entry name" value="AzlD"/>
    <property type="match status" value="1"/>
</dbReference>
<dbReference type="OrthoDB" id="7679326at2"/>
<proteinExistence type="predicted"/>
<feature type="transmembrane region" description="Helical" evidence="1">
    <location>
        <begin position="74"/>
        <end position="100"/>
    </location>
</feature>
<dbReference type="eggNOG" id="ENOG5032YU5">
    <property type="taxonomic scope" value="Bacteria"/>
</dbReference>
<evidence type="ECO:0000256" key="1">
    <source>
        <dbReference type="SAM" id="Phobius"/>
    </source>
</evidence>
<evidence type="ECO:0000313" key="2">
    <source>
        <dbReference type="EMBL" id="ACL56124.1"/>
    </source>
</evidence>
<accession>B8IJA9</accession>